<keyword evidence="10 13" id="KW-1133">Transmembrane helix</keyword>
<feature type="transmembrane region" description="Helical" evidence="13">
    <location>
        <begin position="274"/>
        <end position="301"/>
    </location>
</feature>
<dbReference type="InterPro" id="IPR008250">
    <property type="entry name" value="ATPase_P-typ_transduc_dom_A_sf"/>
</dbReference>
<feature type="transmembrane region" description="Helical" evidence="13">
    <location>
        <begin position="903"/>
        <end position="922"/>
    </location>
</feature>
<dbReference type="InterPro" id="IPR023298">
    <property type="entry name" value="ATPase_P-typ_TM_dom_sf"/>
</dbReference>
<feature type="transmembrane region" description="Helical" evidence="13">
    <location>
        <begin position="802"/>
        <end position="825"/>
    </location>
</feature>
<feature type="domain" description="Cation-transporting P-type ATPase N-terminal" evidence="14">
    <location>
        <begin position="6"/>
        <end position="79"/>
    </location>
</feature>
<dbReference type="Pfam" id="PF08282">
    <property type="entry name" value="Hydrolase_3"/>
    <property type="match status" value="1"/>
</dbReference>
<dbReference type="Pfam" id="PF00689">
    <property type="entry name" value="Cation_ATPase_C"/>
    <property type="match status" value="1"/>
</dbReference>
<dbReference type="SFLD" id="SFLDF00027">
    <property type="entry name" value="p-type_atpase"/>
    <property type="match status" value="1"/>
</dbReference>
<evidence type="ECO:0000256" key="10">
    <source>
        <dbReference type="ARBA" id="ARBA00022989"/>
    </source>
</evidence>
<evidence type="ECO:0000256" key="4">
    <source>
        <dbReference type="ARBA" id="ARBA00022553"/>
    </source>
</evidence>
<dbReference type="GO" id="GO:0005524">
    <property type="term" value="F:ATP binding"/>
    <property type="evidence" value="ECO:0007669"/>
    <property type="project" value="UniProtKB-KW"/>
</dbReference>
<sequence>MAKNLLWHSLDPQTAENELGASSHGLPQADAEARLQKYGPNELVQTKTRGFASRFFAHFQNALIYVLLGAAGITALLGHWVDTFVILGVVLINAIIGVIQEGKAEKALGAIRQLLAPAAVVRRDRTIQTVPAEALVPGDIVLLQSGDRVPADLRLIQSRELRVDEALLTGESEPAAKRLEPVAEDAVLAERFCMVYSGTLVTSGTATGLVVATGQATEVGRISELLGDVETLATPLLRQVNQFGRLLALVTLAVTVLTFLFGWLWRGYELAEVVLIAVGLAVAAIPEGLPAILTITLAIGVQRMARRNAIIRQLPAVETLGAVTVICTDKTGTLTRNEMTVTDVVTHGGHFEVSGVGYGPEGDLRPVGNVSESILPADHPAIVQLAHAALLCNDAALSRDKGARDKEARDKEARDKGAGEERAHEQESREKGSHAEGRWQLTGDPTEGALLAFAYKCGLSSPLDQQANPRLDAIPFESEHRFMATLHHDHQGRRMVYIKGAPERILAMCTDQLVSSGTEPLNREHWDQQAHALAAAGKRVLALAYLDVPADKSQLDFDDVTSGLTLIGLTGMVDPPRPEATKAVASAQAAGIRVKMITGDHAATALAIGQSMNIGDGRDAVTGAMLEELDDAALKDVVNQRDVFARTSPEHKLRLVKSLQSQQQVVAMTGDGVNDAPALKRADVGVAMGQKGTDAAKQAARMVLADDNFASIVHAVEEGRIVYDNLKKAILFILPTSGGEALAILAAVALGMMMPITPVQILWVNMVTAVTLALTLAFEPAESDVMARPPRRPQEPLLTGFLIWRVLFVSVLMVMATFGLFLWYSRTGYELELSRTVAVNALVTCEIFYLFNTRVLVLPALSWRSLVSNRYAWYATLCLLVLQALFTYAPPFQLLFETRSLDVAAWGWIVGAGAMLFVTVELEKALRRRWAL</sequence>
<evidence type="ECO:0000256" key="3">
    <source>
        <dbReference type="ARBA" id="ARBA00022475"/>
    </source>
</evidence>
<dbReference type="InterPro" id="IPR059000">
    <property type="entry name" value="ATPase_P-type_domA"/>
</dbReference>
<dbReference type="InterPro" id="IPR004014">
    <property type="entry name" value="ATPase_P-typ_cation-transptr_N"/>
</dbReference>
<feature type="transmembrane region" description="Helical" evidence="13">
    <location>
        <begin position="83"/>
        <end position="99"/>
    </location>
</feature>
<dbReference type="InterPro" id="IPR044492">
    <property type="entry name" value="P_typ_ATPase_HD_dom"/>
</dbReference>
<dbReference type="GO" id="GO:0005391">
    <property type="term" value="F:P-type sodium:potassium-exchanging transporter activity"/>
    <property type="evidence" value="ECO:0007669"/>
    <property type="project" value="TreeGrafter"/>
</dbReference>
<dbReference type="FunFam" id="3.40.50.1000:FF:000028">
    <property type="entry name" value="Calcium-transporting P-type ATPase, putative"/>
    <property type="match status" value="1"/>
</dbReference>
<dbReference type="PRINTS" id="PR00120">
    <property type="entry name" value="HATPASE"/>
</dbReference>
<evidence type="ECO:0000256" key="13">
    <source>
        <dbReference type="SAM" id="Phobius"/>
    </source>
</evidence>
<dbReference type="GO" id="GO:0006883">
    <property type="term" value="P:intracellular sodium ion homeostasis"/>
    <property type="evidence" value="ECO:0007669"/>
    <property type="project" value="TreeGrafter"/>
</dbReference>
<evidence type="ECO:0000256" key="12">
    <source>
        <dbReference type="SAM" id="MobiDB-lite"/>
    </source>
</evidence>
<evidence type="ECO:0000256" key="11">
    <source>
        <dbReference type="ARBA" id="ARBA00023136"/>
    </source>
</evidence>
<dbReference type="InterPro" id="IPR050510">
    <property type="entry name" value="Cation_transp_ATPase_P-type"/>
</dbReference>
<dbReference type="InterPro" id="IPR006068">
    <property type="entry name" value="ATPase_P-typ_cation-transptr_C"/>
</dbReference>
<dbReference type="SFLD" id="SFLDG00002">
    <property type="entry name" value="C1.7:_P-type_atpase_like"/>
    <property type="match status" value="1"/>
</dbReference>
<evidence type="ECO:0000256" key="8">
    <source>
        <dbReference type="ARBA" id="ARBA00022842"/>
    </source>
</evidence>
<keyword evidence="8" id="KW-0460">Magnesium</keyword>
<keyword evidence="5 13" id="KW-0812">Transmembrane</keyword>
<dbReference type="EMBL" id="CP031093">
    <property type="protein sequence ID" value="QCF27047.1"/>
    <property type="molecule type" value="Genomic_DNA"/>
</dbReference>
<dbReference type="RefSeq" id="WP_136549754.1">
    <property type="nucleotide sequence ID" value="NZ_CP031093.1"/>
</dbReference>
<dbReference type="SUPFAM" id="SSF81653">
    <property type="entry name" value="Calcium ATPase, transduction domain A"/>
    <property type="match status" value="1"/>
</dbReference>
<dbReference type="Gene3D" id="1.20.1110.10">
    <property type="entry name" value="Calcium-transporting ATPase, transmembrane domain"/>
    <property type="match status" value="1"/>
</dbReference>
<reference evidence="15 16" key="1">
    <citation type="submission" date="2018-07" db="EMBL/GenBank/DDBJ databases">
        <title>Marsedoiliclastica nanhaica gen. nov. sp. nov., a novel marine hydrocarbonoclastic bacterium isolated from an in-situ enriched hydrocarbon-degrading consortium in deep-sea sediment.</title>
        <authorList>
            <person name="Dong C."/>
            <person name="Ma T."/>
            <person name="Liu R."/>
            <person name="Shao Z."/>
        </authorList>
    </citation>
    <scope>NUCLEOTIDE SEQUENCE [LARGE SCALE GENOMIC DNA]</scope>
    <source>
        <strain evidence="16">soil36-7</strain>
    </source>
</reference>
<keyword evidence="9" id="KW-1278">Translocase</keyword>
<evidence type="ECO:0000256" key="5">
    <source>
        <dbReference type="ARBA" id="ARBA00022692"/>
    </source>
</evidence>
<feature type="compositionally biased region" description="Basic and acidic residues" evidence="12">
    <location>
        <begin position="400"/>
        <end position="437"/>
    </location>
</feature>
<dbReference type="NCBIfam" id="TIGR01494">
    <property type="entry name" value="ATPase_P-type"/>
    <property type="match status" value="2"/>
</dbReference>
<accession>A0A4P7XM17</accession>
<proteinExistence type="inferred from homology"/>
<dbReference type="CDD" id="cd02080">
    <property type="entry name" value="P-type_ATPase_cation"/>
    <property type="match status" value="1"/>
</dbReference>
<keyword evidence="4" id="KW-0597">Phosphoprotein</keyword>
<keyword evidence="16" id="KW-1185">Reference proteome</keyword>
<dbReference type="InterPro" id="IPR018303">
    <property type="entry name" value="ATPase_P-typ_P_site"/>
</dbReference>
<dbReference type="PRINTS" id="PR00119">
    <property type="entry name" value="CATATPASE"/>
</dbReference>
<dbReference type="GO" id="GO:0036376">
    <property type="term" value="P:sodium ion export across plasma membrane"/>
    <property type="evidence" value="ECO:0007669"/>
    <property type="project" value="TreeGrafter"/>
</dbReference>
<feature type="transmembrane region" description="Helical" evidence="13">
    <location>
        <begin position="729"/>
        <end position="754"/>
    </location>
</feature>
<dbReference type="OrthoDB" id="9814270at2"/>
<protein>
    <submittedName>
        <fullName evidence="15">Cation-transporting P-type ATPase</fullName>
    </submittedName>
</protein>
<dbReference type="PANTHER" id="PTHR43294:SF21">
    <property type="entry name" value="CATION TRANSPORTING ATPASE"/>
    <property type="match status" value="1"/>
</dbReference>
<gene>
    <name evidence="15" type="ORF">soil367_14515</name>
</gene>
<keyword evidence="6" id="KW-0547">Nucleotide-binding</keyword>
<keyword evidence="11 13" id="KW-0472">Membrane</keyword>
<dbReference type="PANTHER" id="PTHR43294">
    <property type="entry name" value="SODIUM/POTASSIUM-TRANSPORTING ATPASE SUBUNIT ALPHA"/>
    <property type="match status" value="1"/>
</dbReference>
<evidence type="ECO:0000256" key="9">
    <source>
        <dbReference type="ARBA" id="ARBA00022967"/>
    </source>
</evidence>
<dbReference type="Gene3D" id="3.40.50.1000">
    <property type="entry name" value="HAD superfamily/HAD-like"/>
    <property type="match status" value="1"/>
</dbReference>
<dbReference type="InterPro" id="IPR023299">
    <property type="entry name" value="ATPase_P-typ_cyto_dom_N"/>
</dbReference>
<dbReference type="SUPFAM" id="SSF81665">
    <property type="entry name" value="Calcium ATPase, transmembrane domain M"/>
    <property type="match status" value="1"/>
</dbReference>
<evidence type="ECO:0000256" key="1">
    <source>
        <dbReference type="ARBA" id="ARBA00004651"/>
    </source>
</evidence>
<feature type="transmembrane region" description="Helical" evidence="13">
    <location>
        <begin position="55"/>
        <end position="77"/>
    </location>
</feature>
<feature type="transmembrane region" description="Helical" evidence="13">
    <location>
        <begin position="871"/>
        <end position="891"/>
    </location>
</feature>
<dbReference type="FunFam" id="2.70.150.10:FF:000160">
    <property type="entry name" value="Sarcoplasmic/endoplasmic reticulum calcium ATPase 1"/>
    <property type="match status" value="1"/>
</dbReference>
<comment type="similarity">
    <text evidence="2">Belongs to the cation transport ATPase (P-type) (TC 3.A.3) family. Type IIA subfamily.</text>
</comment>
<dbReference type="GO" id="GO:0030007">
    <property type="term" value="P:intracellular potassium ion homeostasis"/>
    <property type="evidence" value="ECO:0007669"/>
    <property type="project" value="TreeGrafter"/>
</dbReference>
<dbReference type="Pfam" id="PF00690">
    <property type="entry name" value="Cation_ATPase_N"/>
    <property type="match status" value="1"/>
</dbReference>
<dbReference type="Gene3D" id="2.70.150.10">
    <property type="entry name" value="Calcium-transporting ATPase, cytoplasmic transduction domain A"/>
    <property type="match status" value="1"/>
</dbReference>
<evidence type="ECO:0000259" key="14">
    <source>
        <dbReference type="SMART" id="SM00831"/>
    </source>
</evidence>
<dbReference type="InterPro" id="IPR001757">
    <property type="entry name" value="P_typ_ATPase"/>
</dbReference>
<keyword evidence="3" id="KW-1003">Cell membrane</keyword>
<dbReference type="InterPro" id="IPR036412">
    <property type="entry name" value="HAD-like_sf"/>
</dbReference>
<dbReference type="KEGG" id="hmi:soil367_14515"/>
<evidence type="ECO:0000256" key="6">
    <source>
        <dbReference type="ARBA" id="ARBA00022741"/>
    </source>
</evidence>
<feature type="transmembrane region" description="Helical" evidence="13">
    <location>
        <begin position="837"/>
        <end position="859"/>
    </location>
</feature>
<dbReference type="Gene3D" id="3.40.1110.10">
    <property type="entry name" value="Calcium-transporting ATPase, cytoplasmic domain N"/>
    <property type="match status" value="1"/>
</dbReference>
<dbReference type="SUPFAM" id="SSF56784">
    <property type="entry name" value="HAD-like"/>
    <property type="match status" value="1"/>
</dbReference>
<feature type="transmembrane region" description="Helical" evidence="13">
    <location>
        <begin position="246"/>
        <end position="268"/>
    </location>
</feature>
<feature type="transmembrane region" description="Helical" evidence="13">
    <location>
        <begin position="760"/>
        <end position="781"/>
    </location>
</feature>
<evidence type="ECO:0000256" key="7">
    <source>
        <dbReference type="ARBA" id="ARBA00022840"/>
    </source>
</evidence>
<dbReference type="PROSITE" id="PS00154">
    <property type="entry name" value="ATPASE_E1_E2"/>
    <property type="match status" value="1"/>
</dbReference>
<dbReference type="GO" id="GO:0005886">
    <property type="term" value="C:plasma membrane"/>
    <property type="evidence" value="ECO:0007669"/>
    <property type="project" value="UniProtKB-SubCell"/>
</dbReference>
<dbReference type="Pfam" id="PF00122">
    <property type="entry name" value="E1-E2_ATPase"/>
    <property type="match status" value="1"/>
</dbReference>
<name>A0A4P7XM17_9ALTE</name>
<dbReference type="InterPro" id="IPR023214">
    <property type="entry name" value="HAD_sf"/>
</dbReference>
<dbReference type="SUPFAM" id="SSF81660">
    <property type="entry name" value="Metal cation-transporting ATPase, ATP-binding domain N"/>
    <property type="match status" value="1"/>
</dbReference>
<evidence type="ECO:0000256" key="2">
    <source>
        <dbReference type="ARBA" id="ARBA00005675"/>
    </source>
</evidence>
<dbReference type="GO" id="GO:1990573">
    <property type="term" value="P:potassium ion import across plasma membrane"/>
    <property type="evidence" value="ECO:0007669"/>
    <property type="project" value="TreeGrafter"/>
</dbReference>
<dbReference type="SMART" id="SM00831">
    <property type="entry name" value="Cation_ATPase_N"/>
    <property type="match status" value="1"/>
</dbReference>
<evidence type="ECO:0000313" key="16">
    <source>
        <dbReference type="Proteomes" id="UP000298049"/>
    </source>
</evidence>
<dbReference type="AlphaFoldDB" id="A0A4P7XM17"/>
<keyword evidence="7" id="KW-0067">ATP-binding</keyword>
<dbReference type="GO" id="GO:0016887">
    <property type="term" value="F:ATP hydrolysis activity"/>
    <property type="evidence" value="ECO:0007669"/>
    <property type="project" value="InterPro"/>
</dbReference>
<evidence type="ECO:0000313" key="15">
    <source>
        <dbReference type="EMBL" id="QCF27047.1"/>
    </source>
</evidence>
<comment type="subcellular location">
    <subcellularLocation>
        <location evidence="1">Cell membrane</location>
        <topology evidence="1">Multi-pass membrane protein</topology>
    </subcellularLocation>
</comment>
<dbReference type="Proteomes" id="UP000298049">
    <property type="component" value="Chromosome"/>
</dbReference>
<organism evidence="15 16">
    <name type="scientific">Hydrocarboniclastica marina</name>
    <dbReference type="NCBI Taxonomy" id="2259620"/>
    <lineage>
        <taxon>Bacteria</taxon>
        <taxon>Pseudomonadati</taxon>
        <taxon>Pseudomonadota</taxon>
        <taxon>Gammaproteobacteria</taxon>
        <taxon>Alteromonadales</taxon>
        <taxon>Alteromonadaceae</taxon>
        <taxon>Hydrocarboniclastica</taxon>
    </lineage>
</organism>
<dbReference type="GO" id="GO:1902600">
    <property type="term" value="P:proton transmembrane transport"/>
    <property type="evidence" value="ECO:0007669"/>
    <property type="project" value="TreeGrafter"/>
</dbReference>
<dbReference type="SFLD" id="SFLDS00003">
    <property type="entry name" value="Haloacid_Dehalogenase"/>
    <property type="match status" value="1"/>
</dbReference>
<dbReference type="Pfam" id="PF13246">
    <property type="entry name" value="Cation_ATPase"/>
    <property type="match status" value="1"/>
</dbReference>
<feature type="region of interest" description="Disordered" evidence="12">
    <location>
        <begin position="400"/>
        <end position="441"/>
    </location>
</feature>